<keyword evidence="2" id="KW-0472">Membrane</keyword>
<organism evidence="3 4">
    <name type="scientific">Roseovarius mucosus</name>
    <dbReference type="NCBI Taxonomy" id="215743"/>
    <lineage>
        <taxon>Bacteria</taxon>
        <taxon>Pseudomonadati</taxon>
        <taxon>Pseudomonadota</taxon>
        <taxon>Alphaproteobacteria</taxon>
        <taxon>Rhodobacterales</taxon>
        <taxon>Roseobacteraceae</taxon>
        <taxon>Roseovarius</taxon>
    </lineage>
</organism>
<proteinExistence type="predicted"/>
<sequence>MNAYRKEIRSTVGFGIVYVLLGHTGLWAVMLGTDNSIRILGLPIHYFIAITLGSLGVLLWSMVWCRYANQLEDEIEAENAGSFHSRETGLEGSGVQGKGPETLALTEGTK</sequence>
<dbReference type="RefSeq" id="WP_081506974.1">
    <property type="nucleotide sequence ID" value="NZ_CP020474.1"/>
</dbReference>
<protein>
    <recommendedName>
        <fullName evidence="5">Solute:sodium symporter small subunit</fullName>
    </recommendedName>
</protein>
<name>A0A1V0RMS2_9RHOB</name>
<accession>A0A1V0RMS2</accession>
<keyword evidence="2" id="KW-0812">Transmembrane</keyword>
<evidence type="ECO:0000256" key="2">
    <source>
        <dbReference type="SAM" id="Phobius"/>
    </source>
</evidence>
<feature type="region of interest" description="Disordered" evidence="1">
    <location>
        <begin position="85"/>
        <end position="110"/>
    </location>
</feature>
<keyword evidence="2" id="KW-1133">Transmembrane helix</keyword>
<evidence type="ECO:0000313" key="3">
    <source>
        <dbReference type="EMBL" id="ARE83084.1"/>
    </source>
</evidence>
<reference evidence="3 4" key="1">
    <citation type="submission" date="2017-03" db="EMBL/GenBank/DDBJ databases">
        <title>Genome Sequence of Roseovarius mucosus strain SMR3 Isolated from a culture of the Diatom Skeletonema marinoi.</title>
        <authorList>
            <person name="Topel M."/>
            <person name="Pinder M."/>
            <person name="Johansson O.N."/>
            <person name="Kourtchenko O."/>
            <person name="Godhe A."/>
            <person name="Clarke A.K."/>
        </authorList>
    </citation>
    <scope>NUCLEOTIDE SEQUENCE [LARGE SCALE GENOMIC DNA]</scope>
    <source>
        <strain evidence="3 4">SMR3</strain>
    </source>
</reference>
<dbReference type="AlphaFoldDB" id="A0A1V0RMS2"/>
<dbReference type="Proteomes" id="UP000192273">
    <property type="component" value="Chromosome"/>
</dbReference>
<evidence type="ECO:0000313" key="4">
    <source>
        <dbReference type="Proteomes" id="UP000192273"/>
    </source>
</evidence>
<feature type="transmembrane region" description="Helical" evidence="2">
    <location>
        <begin position="12"/>
        <end position="32"/>
    </location>
</feature>
<evidence type="ECO:0008006" key="5">
    <source>
        <dbReference type="Google" id="ProtNLM"/>
    </source>
</evidence>
<gene>
    <name evidence="3" type="ORF">ROSMUCSMR3_01600</name>
</gene>
<feature type="transmembrane region" description="Helical" evidence="2">
    <location>
        <begin position="44"/>
        <end position="65"/>
    </location>
</feature>
<dbReference type="EMBL" id="CP020474">
    <property type="protein sequence ID" value="ARE83084.1"/>
    <property type="molecule type" value="Genomic_DNA"/>
</dbReference>
<keyword evidence="4" id="KW-1185">Reference proteome</keyword>
<evidence type="ECO:0000256" key="1">
    <source>
        <dbReference type="SAM" id="MobiDB-lite"/>
    </source>
</evidence>
<dbReference type="KEGG" id="rmm:ROSMUCSMR3_01600"/>